<evidence type="ECO:0000256" key="3">
    <source>
        <dbReference type="ARBA" id="ARBA00022676"/>
    </source>
</evidence>
<dbReference type="OrthoDB" id="512920at2759"/>
<dbReference type="GO" id="GO:0009277">
    <property type="term" value="C:fungal-type cell wall"/>
    <property type="evidence" value="ECO:0007669"/>
    <property type="project" value="TreeGrafter"/>
</dbReference>
<dbReference type="InParanoid" id="A0A1Y2BC18"/>
<dbReference type="Pfam" id="PF26108">
    <property type="entry name" value="GH_Mok13"/>
    <property type="match status" value="1"/>
</dbReference>
<feature type="transmembrane region" description="Helical" evidence="8">
    <location>
        <begin position="1994"/>
        <end position="2016"/>
    </location>
</feature>
<dbReference type="InterPro" id="IPR006047">
    <property type="entry name" value="GH13_cat_dom"/>
</dbReference>
<dbReference type="InterPro" id="IPR058654">
    <property type="entry name" value="Mok11-14/Ags1-like_TM"/>
</dbReference>
<feature type="transmembrane region" description="Helical" evidence="8">
    <location>
        <begin position="2198"/>
        <end position="2218"/>
    </location>
</feature>
<comment type="similarity">
    <text evidence="1">Belongs to the glycosyltransferase group 1 family.</text>
</comment>
<feature type="transmembrane region" description="Helical" evidence="8">
    <location>
        <begin position="2238"/>
        <end position="2260"/>
    </location>
</feature>
<dbReference type="Pfam" id="PF00534">
    <property type="entry name" value="Glycos_transf_1"/>
    <property type="match status" value="1"/>
</dbReference>
<keyword evidence="3" id="KW-0328">Glycosyltransferase</keyword>
<dbReference type="FunFam" id="3.40.50.2000:FF:000052">
    <property type="entry name" value="Alpha-1,3-glucan synthase Ags2"/>
    <property type="match status" value="1"/>
</dbReference>
<dbReference type="EMBL" id="MCFC01000014">
    <property type="protein sequence ID" value="ORY31635.1"/>
    <property type="molecule type" value="Genomic_DNA"/>
</dbReference>
<feature type="compositionally biased region" description="Polar residues" evidence="7">
    <location>
        <begin position="1765"/>
        <end position="1783"/>
    </location>
</feature>
<feature type="chain" id="PRO_5013254399" description="alpha-1,3-glucan synthase" evidence="9">
    <location>
        <begin position="28"/>
        <end position="2418"/>
    </location>
</feature>
<evidence type="ECO:0000256" key="1">
    <source>
        <dbReference type="ARBA" id="ARBA00006122"/>
    </source>
</evidence>
<dbReference type="Gene3D" id="3.40.50.2000">
    <property type="entry name" value="Glycogen Phosphorylase B"/>
    <property type="match status" value="2"/>
</dbReference>
<dbReference type="InterPro" id="IPR001296">
    <property type="entry name" value="Glyco_trans_1"/>
</dbReference>
<evidence type="ECO:0000256" key="7">
    <source>
        <dbReference type="SAM" id="MobiDB-lite"/>
    </source>
</evidence>
<feature type="transmembrane region" description="Helical" evidence="8">
    <location>
        <begin position="2157"/>
        <end position="2177"/>
    </location>
</feature>
<keyword evidence="8" id="KW-0812">Transmembrane</keyword>
<dbReference type="InterPro" id="IPR058655">
    <property type="entry name" value="Mok11-14/Ags1-like"/>
</dbReference>
<keyword evidence="5" id="KW-0961">Cell wall biogenesis/degradation</keyword>
<evidence type="ECO:0000256" key="8">
    <source>
        <dbReference type="SAM" id="Phobius"/>
    </source>
</evidence>
<dbReference type="PANTHER" id="PTHR47182">
    <property type="entry name" value="CELL WALL ALPHA-1,3-GLUCAN SYNTHASE AGS1-RELATED"/>
    <property type="match status" value="1"/>
</dbReference>
<dbReference type="GO" id="GO:0070600">
    <property type="term" value="P:fungal-type cell wall (1-&gt;3)-alpha-glucan biosynthetic process"/>
    <property type="evidence" value="ECO:0007669"/>
    <property type="project" value="TreeGrafter"/>
</dbReference>
<feature type="transmembrane region" description="Helical" evidence="8">
    <location>
        <begin position="1068"/>
        <end position="1089"/>
    </location>
</feature>
<dbReference type="FunFam" id="3.20.20.80:FF:000162">
    <property type="entry name" value="Cell wall alpha-1,3-glucan synthase mok12"/>
    <property type="match status" value="1"/>
</dbReference>
<feature type="signal peptide" evidence="9">
    <location>
        <begin position="1"/>
        <end position="27"/>
    </location>
</feature>
<dbReference type="Gene3D" id="3.20.20.80">
    <property type="entry name" value="Glycosidases"/>
    <property type="match status" value="1"/>
</dbReference>
<evidence type="ECO:0000259" key="10">
    <source>
        <dbReference type="SMART" id="SM00642"/>
    </source>
</evidence>
<evidence type="ECO:0000313" key="11">
    <source>
        <dbReference type="EMBL" id="ORY31635.1"/>
    </source>
</evidence>
<feature type="transmembrane region" description="Helical" evidence="8">
    <location>
        <begin position="2028"/>
        <end position="2045"/>
    </location>
</feature>
<dbReference type="InterPro" id="IPR013534">
    <property type="entry name" value="Starch_synth_cat_dom"/>
</dbReference>
<sequence>MGPSRLGRTGPLHLLLAALLSAWMVVGHVYNETLDPWNINKNQNATQILDYTTTRSNRTYNPSPDNWRSLPTYTLLLDKWMDGDPSNNDFFGSMYEYDSRETQLRAGGDALGLMNERGLDYLQAMGVKAVYIAGTFFLNMMWQSDGYSAIDFTLFDPHYGTMQQWVDLIQAMHDRGMYFIADFTVGTMGDFIGFEGHLNTSTPFSLNEYTAEWKLPPMAPWGLNTYPDFNFTNVYNDTCEYPTFWLDDGTIIDPGKTGCYASNYDQYGDIEAFGVYPDWQRQLAKFASVQDRLREWLPDTASKLKHYSCLAIEALDLDGVRIDKATQVTVDFLADWGNHTRACARQFGKDNFYIPGEITGGDTFGAIYIGRGRTPTQLPPSFDSAINLTQGESQYFLRDEGLSALDAAAFHYSIYRSLCRWMYMDGNLNVAYDIDINFITGWNEMISSNEFLNSQTNDFDPRHMYGVTNQDVFRWPGLTNGTHLQQLGQFVTNLLMPGMPLYWYGEEQEMYLLDNGASNYLYGRQSMVSSQAWKRHGCYRLGSAQYYNMQYDKVLTGCQDPWNALDHFDPTREARRGITAMTHLRSQFPSLQDGFGLTQLGNWTHRIQLPGSNVTQTEIGMWSVTRSPVVEQEGTGNFETNGTITQPVWLIYTNENRSVTYDYDCSGEDWISSPFQSGVTVRNLFYPFETYTLQDSLSSYYSNGIAPWRGCLGTIDLAPFEYKALVPTAQWVQQPAMMTEFVPGHDARLDSADSIDLTIWYDTEMDCTSLQNAMHLDYSIGNSTNTPSLSAGDCLTVQGQPVPELPSTSPSLWRWTGQLQNAADGIYRIRIGQVQSQTTGVSTTGTDHLLFRVGQPENPMVFPDNDYDDSIFSVDGDTFTLNNKAPGADMLRYSTNFGQAWSAWQNYSSSVTLNSSDFSGNWWDGYHLMVQYYSSLATSSNHIIHADANWAHGQRRWPQLLARGAFNNWGYDLGAAASFQLEQNATWKLPFMAAWPTYIQLNVWSYDDYFYGDTDSDGVIDRLPPNALQANYLNISVPPSPHLAWNILIDDSTGEWSIEPIGHENVTIIAFALLLVIPVITAFASAAIFRYSFYMIKVNKWGLKPNKETSYFPIIGGHKEKNQDLNEKAVALSETPHKPSDRIIGWPEDPTKRRKVLIATLEYEILDWKLKVKIGGLGVMSTLMGKAMTDVDLIWVVPKVQDIDYPQGEYAEPIEVIIFGEPYLIEVETHQLDNITYIILDSPVFRAQTKSDPYPQRMDDLSSAIFYSTWNQAIAEAIRRNPVVDIYHVNDYHGALAPLYLLPKIMPVCLSLHNAEFQGLWPLRTKDEMKEVCAAFNISKEICSKYVQFGNTFNLLHAAASFISDHQKSIGVAGVSDKYGKRSWARYPALWTLRNIDSLPNPDPTDIAALDAQPLAVDKIEVDQEAESKRPEQKRQAQEWAGIKQDPNADLFVFVGRWSKQKGVDLIADVMPSLLEKKPKIQLICVGPVIDLYGRFAAEKLSRLMEMYPDRVFSKPEFTALPPYLFSGADFALIPSRDEPFGLVAVEFGRKGALGVGSRLGGLGLMPGWWFPVESSATVHMLSQLTKTIKLALKSTEEERAILRARSAVQRFPVVEWRQRLEDFQKRSINASRGGAGDQAWGYDQVGHLYSQDVGSNTSLALGRPGTPDSSAPPSPLPEQHRPVSGSPLASPQPNEQGGYFENNNQLAAGPGYHNRFSKDKRQLNRSSADSFYDEDPNASPLDYDQKRKSGRKFFAGGYDDEDVPSSQGSSDQGDTTVVGSSHSQRDPTAAQSYDNFLAAANRQFAKTSGGRNAPDPYFDPRASTDGANFTPARPFTTHSRVSSFESISSIVDEKGAASPLNRAMETFTDSDGEVAQAFVQKLKDLSAANSKGELCIEEYLRRSEKRFFKGMKEDKMNAMSLRSSRDSFIHSRPPSMVDGFRPDSPNAYSVSGHGHDTPMAHDHYEEGAYGEDGANEAQMTRLQMFLQRSIAGWPLYTIVISLGQLLAATSFQLALLGGSNTQTEADLFIICAIFIVGTLFWYTLFRMKPSVWVLSLPWIAFAVAFLLIGFPSLHGVFTGPRTTITRVATWAYAVASAAGFLFFGLNFGEEAGSATEVWITRACIVQGLQQIWVSALWYWGYTLTGQDPKAYVTPRAIIYVVWPMAAISLGFAYLMFAGLPDYYRQIPPYVPNFFKTLFRRKLVIWFLIAEVLRNYWLSGPYGRNWQFLWAASDVPKWVVVVEIAVFFIGVWGLLMGILIRYSKIHSWLLPVFAVGLGCPRWCQMWWGTSGMGLYLPWAGVASPYVGTCLWLWLGVLDAIQGVGLGMILLQTLSRLHVCATLAGAQLIGSAVVMIARASAPDKVGPGNVFPNPGLWDVGNSGANFPLKQWEFWFCLFCQIVIVIGYFVFFRKEQLSKP</sequence>
<accession>A0A1Y2BC18</accession>
<feature type="transmembrane region" description="Helical" evidence="8">
    <location>
        <begin position="2390"/>
        <end position="2410"/>
    </location>
</feature>
<dbReference type="Pfam" id="PF08323">
    <property type="entry name" value="Glyco_transf_5"/>
    <property type="match status" value="1"/>
</dbReference>
<dbReference type="Pfam" id="PF26111">
    <property type="entry name" value="Ig_Mok13"/>
    <property type="match status" value="1"/>
</dbReference>
<feature type="region of interest" description="Disordered" evidence="7">
    <location>
        <begin position="1807"/>
        <end position="1835"/>
    </location>
</feature>
<dbReference type="SUPFAM" id="SSF53756">
    <property type="entry name" value="UDP-Glycosyltransferase/glycogen phosphorylase"/>
    <property type="match status" value="1"/>
</dbReference>
<evidence type="ECO:0000313" key="12">
    <source>
        <dbReference type="Proteomes" id="UP000193986"/>
    </source>
</evidence>
<gene>
    <name evidence="11" type="ORF">BCR39DRAFT_526064</name>
</gene>
<dbReference type="FunFam" id="3.40.50.2000:FF:000157">
    <property type="entry name" value="Alpha-1,3-glucan synthase, variant"/>
    <property type="match status" value="1"/>
</dbReference>
<organism evidence="11 12">
    <name type="scientific">Naematelia encephala</name>
    <dbReference type="NCBI Taxonomy" id="71784"/>
    <lineage>
        <taxon>Eukaryota</taxon>
        <taxon>Fungi</taxon>
        <taxon>Dikarya</taxon>
        <taxon>Basidiomycota</taxon>
        <taxon>Agaricomycotina</taxon>
        <taxon>Tremellomycetes</taxon>
        <taxon>Tremellales</taxon>
        <taxon>Naemateliaceae</taxon>
        <taxon>Naematelia</taxon>
    </lineage>
</organism>
<name>A0A1Y2BC18_9TREE</name>
<dbReference type="InterPro" id="IPR058659">
    <property type="entry name" value="Mok11-13/Ags1-like_CBM"/>
</dbReference>
<evidence type="ECO:0000256" key="9">
    <source>
        <dbReference type="SAM" id="SignalP"/>
    </source>
</evidence>
<dbReference type="PANTHER" id="PTHR47182:SF2">
    <property type="entry name" value="CELL WALL ALPHA-1,3-GLUCAN SYNTHASE AGS1"/>
    <property type="match status" value="1"/>
</dbReference>
<dbReference type="GO" id="GO:0047657">
    <property type="term" value="F:alpha-1,3-glucan synthase activity"/>
    <property type="evidence" value="ECO:0007669"/>
    <property type="project" value="UniProtKB-EC"/>
</dbReference>
<evidence type="ECO:0000256" key="6">
    <source>
        <dbReference type="ARBA" id="ARBA00048960"/>
    </source>
</evidence>
<dbReference type="CDD" id="cd03791">
    <property type="entry name" value="GT5_Glycogen_synthase_DULL1-like"/>
    <property type="match status" value="1"/>
</dbReference>
<dbReference type="STRING" id="71784.A0A1Y2BC18"/>
<dbReference type="SUPFAM" id="SSF51445">
    <property type="entry name" value="(Trans)glycosidases"/>
    <property type="match status" value="1"/>
</dbReference>
<dbReference type="EC" id="2.4.1.183" evidence="2"/>
<keyword evidence="8" id="KW-0472">Membrane</keyword>
<feature type="transmembrane region" description="Helical" evidence="8">
    <location>
        <begin position="2052"/>
        <end position="2071"/>
    </location>
</feature>
<proteinExistence type="inferred from homology"/>
<feature type="transmembrane region" description="Helical" evidence="8">
    <location>
        <begin position="2120"/>
        <end position="2142"/>
    </location>
</feature>
<dbReference type="Pfam" id="PF26127">
    <property type="entry name" value="12TM_Mok13"/>
    <property type="match status" value="1"/>
</dbReference>
<dbReference type="Pfam" id="PF00128">
    <property type="entry name" value="Alpha-amylase"/>
    <property type="match status" value="1"/>
</dbReference>
<feature type="compositionally biased region" description="Polar residues" evidence="7">
    <location>
        <begin position="1688"/>
        <end position="1707"/>
    </location>
</feature>
<comment type="caution">
    <text evidence="11">The sequence shown here is derived from an EMBL/GenBank/DDBJ whole genome shotgun (WGS) entry which is preliminary data.</text>
</comment>
<dbReference type="InterPro" id="IPR058656">
    <property type="entry name" value="Mok11-13/Ags1-like_GH"/>
</dbReference>
<dbReference type="InterPro" id="IPR058658">
    <property type="entry name" value="Mok11-13/Ags1-like_Ig_2"/>
</dbReference>
<keyword evidence="8" id="KW-1133">Transmembrane helix</keyword>
<dbReference type="InterPro" id="IPR017853">
    <property type="entry name" value="GH"/>
</dbReference>
<dbReference type="InterPro" id="IPR058657">
    <property type="entry name" value="Mok11-13/Ags1-like_Ig"/>
</dbReference>
<dbReference type="Pfam" id="PF26122">
    <property type="entry name" value="CBM_Mok13"/>
    <property type="match status" value="1"/>
</dbReference>
<keyword evidence="4" id="KW-0808">Transferase</keyword>
<evidence type="ECO:0000256" key="4">
    <source>
        <dbReference type="ARBA" id="ARBA00022679"/>
    </source>
</evidence>
<feature type="transmembrane region" description="Helical" evidence="8">
    <location>
        <begin position="2337"/>
        <end position="2356"/>
    </location>
</feature>
<protein>
    <recommendedName>
        <fullName evidence="2">alpha-1,3-glucan synthase</fullName>
        <ecNumber evidence="2">2.4.1.183</ecNumber>
    </recommendedName>
</protein>
<keyword evidence="9" id="KW-0732">Signal</keyword>
<evidence type="ECO:0000256" key="2">
    <source>
        <dbReference type="ARBA" id="ARBA00012688"/>
    </source>
</evidence>
<feature type="region of interest" description="Disordered" evidence="7">
    <location>
        <begin position="1655"/>
        <end position="1789"/>
    </location>
</feature>
<dbReference type="FunFam" id="3.20.20.80:FF:000114">
    <property type="entry name" value="Cell wall alpha-1,3-glucan synthase ags1"/>
    <property type="match status" value="1"/>
</dbReference>
<dbReference type="Proteomes" id="UP000193986">
    <property type="component" value="Unassembled WGS sequence"/>
</dbReference>
<feature type="transmembrane region" description="Helical" evidence="8">
    <location>
        <begin position="2267"/>
        <end position="2287"/>
    </location>
</feature>
<reference evidence="11 12" key="1">
    <citation type="submission" date="2016-07" db="EMBL/GenBank/DDBJ databases">
        <title>Pervasive Adenine N6-methylation of Active Genes in Fungi.</title>
        <authorList>
            <consortium name="DOE Joint Genome Institute"/>
            <person name="Mondo S.J."/>
            <person name="Dannebaum R.O."/>
            <person name="Kuo R.C."/>
            <person name="Labutti K."/>
            <person name="Haridas S."/>
            <person name="Kuo A."/>
            <person name="Salamov A."/>
            <person name="Ahrendt S.R."/>
            <person name="Lipzen A."/>
            <person name="Sullivan W."/>
            <person name="Andreopoulos W.B."/>
            <person name="Clum A."/>
            <person name="Lindquist E."/>
            <person name="Daum C."/>
            <person name="Ramamoorthy G.K."/>
            <person name="Gryganskyi A."/>
            <person name="Culley D."/>
            <person name="Magnuson J.K."/>
            <person name="James T.Y."/>
            <person name="O'Malley M.A."/>
            <person name="Stajich J.E."/>
            <person name="Spatafora J.W."/>
            <person name="Visel A."/>
            <person name="Grigoriev I.V."/>
        </authorList>
    </citation>
    <scope>NUCLEOTIDE SEQUENCE [LARGE SCALE GENOMIC DNA]</scope>
    <source>
        <strain evidence="11 12">68-887.2</strain>
    </source>
</reference>
<dbReference type="SMART" id="SM00642">
    <property type="entry name" value="Aamy"/>
    <property type="match status" value="1"/>
</dbReference>
<evidence type="ECO:0000256" key="5">
    <source>
        <dbReference type="ARBA" id="ARBA00023316"/>
    </source>
</evidence>
<feature type="domain" description="Glycosyl hydrolase family 13 catalytic" evidence="10">
    <location>
        <begin position="74"/>
        <end position="531"/>
    </location>
</feature>
<dbReference type="Pfam" id="PF26114">
    <property type="entry name" value="Ig_2_Mok13"/>
    <property type="match status" value="1"/>
</dbReference>
<keyword evidence="12" id="KW-1185">Reference proteome</keyword>
<comment type="catalytic activity">
    <reaction evidence="6">
        <text>[(1-&gt;3)-alpha-D-glucosyl](n) + UDP-alpha-D-glucose = [(1-&gt;3)-alpha-D-glucosyl](n+1) + UDP + H(+)</text>
        <dbReference type="Rhea" id="RHEA:19749"/>
        <dbReference type="Rhea" id="RHEA-COMP:11150"/>
        <dbReference type="Rhea" id="RHEA-COMP:11151"/>
        <dbReference type="ChEBI" id="CHEBI:15378"/>
        <dbReference type="ChEBI" id="CHEBI:28100"/>
        <dbReference type="ChEBI" id="CHEBI:58223"/>
        <dbReference type="ChEBI" id="CHEBI:58885"/>
        <dbReference type="EC" id="2.4.1.183"/>
    </reaction>
</comment>
<feature type="transmembrane region" description="Helical" evidence="8">
    <location>
        <begin position="2091"/>
        <end position="2108"/>
    </location>
</feature>